<dbReference type="InterPro" id="IPR002781">
    <property type="entry name" value="TM_pro_TauE-like"/>
</dbReference>
<dbReference type="Proteomes" id="UP001171122">
    <property type="component" value="Unassembled WGS sequence"/>
</dbReference>
<keyword evidence="10" id="KW-1185">Reference proteome</keyword>
<sequence length="289" mass="29910">MTGVLDGSAIASLWLFVAAFGASMLGGMLGMASGIFIVPLLTSIFGIDIHMAIAASLISVIACSCGSAAPLLKERLTNIRLAVVLETATTLGAFTGVFLIGVIPTAYLYLMFAIILVLSAWQMLVRRREMPQTNGPASRTWATLLRLHSAVPDRSSGKFTSYQVGSLPLGLSLMYGAGLVSALLGIGSGVLKIPAMDTALRLPIKVSSATSNFMIGVTGAASAGAYFMRGDINTAIAGPVALGSVLGAVAGARILTGISGDKLRIFFVIVLVLLAIAMGMSSFGFRFKI</sequence>
<evidence type="ECO:0000256" key="2">
    <source>
        <dbReference type="ARBA" id="ARBA00009142"/>
    </source>
</evidence>
<evidence type="ECO:0000256" key="5">
    <source>
        <dbReference type="ARBA" id="ARBA00022692"/>
    </source>
</evidence>
<feature type="transmembrane region" description="Helical" evidence="8">
    <location>
        <begin position="49"/>
        <end position="72"/>
    </location>
</feature>
<dbReference type="AlphaFoldDB" id="A0AAW7BDC0"/>
<dbReference type="RefSeq" id="WP_008509316.1">
    <property type="nucleotide sequence ID" value="NZ_JARQXC010000026.1"/>
</dbReference>
<keyword evidence="7 8" id="KW-0472">Membrane</keyword>
<keyword evidence="3" id="KW-0813">Transport</keyword>
<feature type="transmembrane region" description="Helical" evidence="8">
    <location>
        <begin position="164"/>
        <end position="186"/>
    </location>
</feature>
<keyword evidence="6 8" id="KW-1133">Transmembrane helix</keyword>
<evidence type="ECO:0000313" key="9">
    <source>
        <dbReference type="EMBL" id="MDL2334069.1"/>
    </source>
</evidence>
<feature type="transmembrane region" description="Helical" evidence="8">
    <location>
        <begin position="79"/>
        <end position="100"/>
    </location>
</feature>
<feature type="transmembrane region" description="Helical" evidence="8">
    <location>
        <begin position="12"/>
        <end position="37"/>
    </location>
</feature>
<feature type="transmembrane region" description="Helical" evidence="8">
    <location>
        <begin position="265"/>
        <end position="285"/>
    </location>
</feature>
<feature type="transmembrane region" description="Helical" evidence="8">
    <location>
        <begin position="240"/>
        <end position="259"/>
    </location>
</feature>
<evidence type="ECO:0000313" key="10">
    <source>
        <dbReference type="Proteomes" id="UP001171122"/>
    </source>
</evidence>
<evidence type="ECO:0000256" key="6">
    <source>
        <dbReference type="ARBA" id="ARBA00022989"/>
    </source>
</evidence>
<name>A0AAW7BDC0_9HYPH</name>
<dbReference type="Pfam" id="PF01925">
    <property type="entry name" value="TauE"/>
    <property type="match status" value="1"/>
</dbReference>
<reference evidence="9" key="1">
    <citation type="journal article" date="2023" name="Front. Microbiol.">
        <title>Isolation of Brucella inopinata from a White's tree frog (Litoria caerulea): pose exotic frogs a potential risk to human health?</title>
        <authorList>
            <person name="Scholz H.C."/>
            <person name="Heckers K.O."/>
            <person name="Appelt S."/>
            <person name="Geier-Doemling D."/>
            <person name="Schlegel P."/>
            <person name="Wattam A.R."/>
        </authorList>
    </citation>
    <scope>NUCLEOTIDE SEQUENCE</scope>
    <source>
        <strain evidence="9">FO700662</strain>
    </source>
</reference>
<dbReference type="InterPro" id="IPR052017">
    <property type="entry name" value="TSUP"/>
</dbReference>
<evidence type="ECO:0000256" key="1">
    <source>
        <dbReference type="ARBA" id="ARBA00004651"/>
    </source>
</evidence>
<protein>
    <recommendedName>
        <fullName evidence="8">Probable membrane transporter protein</fullName>
    </recommendedName>
</protein>
<comment type="similarity">
    <text evidence="2 8">Belongs to the 4-toluene sulfonate uptake permease (TSUP) (TC 2.A.102) family.</text>
</comment>
<feature type="transmembrane region" description="Helical" evidence="8">
    <location>
        <begin position="206"/>
        <end position="228"/>
    </location>
</feature>
<dbReference type="PANTHER" id="PTHR30269:SF23">
    <property type="entry name" value="MEMBRANE TRANSPORTER PROTEIN YDHB-RELATED"/>
    <property type="match status" value="1"/>
</dbReference>
<feature type="transmembrane region" description="Helical" evidence="8">
    <location>
        <begin position="106"/>
        <end position="125"/>
    </location>
</feature>
<dbReference type="PANTHER" id="PTHR30269">
    <property type="entry name" value="TRANSMEMBRANE PROTEIN YFCA"/>
    <property type="match status" value="1"/>
</dbReference>
<keyword evidence="5 8" id="KW-0812">Transmembrane</keyword>
<organism evidence="9 10">
    <name type="scientific">Brucella inopinata</name>
    <dbReference type="NCBI Taxonomy" id="1218315"/>
    <lineage>
        <taxon>Bacteria</taxon>
        <taxon>Pseudomonadati</taxon>
        <taxon>Pseudomonadota</taxon>
        <taxon>Alphaproteobacteria</taxon>
        <taxon>Hyphomicrobiales</taxon>
        <taxon>Brucellaceae</taxon>
        <taxon>Brucella/Ochrobactrum group</taxon>
        <taxon>Brucella</taxon>
    </lineage>
</organism>
<dbReference type="EMBL" id="JARQXC010000026">
    <property type="protein sequence ID" value="MDL2334069.1"/>
    <property type="molecule type" value="Genomic_DNA"/>
</dbReference>
<dbReference type="GO" id="GO:0005886">
    <property type="term" value="C:plasma membrane"/>
    <property type="evidence" value="ECO:0007669"/>
    <property type="project" value="UniProtKB-SubCell"/>
</dbReference>
<accession>A0AAW7BDC0</accession>
<evidence type="ECO:0000256" key="7">
    <source>
        <dbReference type="ARBA" id="ARBA00023136"/>
    </source>
</evidence>
<comment type="caution">
    <text evidence="9">The sequence shown here is derived from an EMBL/GenBank/DDBJ whole genome shotgun (WGS) entry which is preliminary data.</text>
</comment>
<evidence type="ECO:0000256" key="8">
    <source>
        <dbReference type="RuleBase" id="RU363041"/>
    </source>
</evidence>
<gene>
    <name evidence="9" type="ORF">P8A28_14225</name>
</gene>
<evidence type="ECO:0000256" key="3">
    <source>
        <dbReference type="ARBA" id="ARBA00022448"/>
    </source>
</evidence>
<keyword evidence="4 8" id="KW-1003">Cell membrane</keyword>
<evidence type="ECO:0000256" key="4">
    <source>
        <dbReference type="ARBA" id="ARBA00022475"/>
    </source>
</evidence>
<proteinExistence type="inferred from homology"/>
<comment type="subcellular location">
    <subcellularLocation>
        <location evidence="1 8">Cell membrane</location>
        <topology evidence="1 8">Multi-pass membrane protein</topology>
    </subcellularLocation>
</comment>